<sequence length="204" mass="23311">MTGIITIFVVFVQIALSSTQVNNSGQRCNRPEIADGQLYYYYYFPKQLGTYINYRCSDGFLPQDKRYYGRSYCTENGWNPKPKCTKFCDVTQLPVGKYEPDIKIFVVGETLRFECNNGFVIASGKTTTNIQCLQTGWSTFPRCIEYKCVVEGTNLISQRRDYKIGEVAQISCPPDYTLKGSELIQCYNNGWGPELPKCEQGKYT</sequence>
<dbReference type="EMBL" id="OW240916">
    <property type="protein sequence ID" value="CAH2292596.1"/>
    <property type="molecule type" value="Genomic_DNA"/>
</dbReference>
<evidence type="ECO:0000313" key="8">
    <source>
        <dbReference type="EMBL" id="CAH2292597.1"/>
    </source>
</evidence>
<feature type="disulfide bond" evidence="5">
    <location>
        <begin position="143"/>
        <end position="186"/>
    </location>
</feature>
<evidence type="ECO:0000256" key="1">
    <source>
        <dbReference type="ARBA" id="ARBA00004328"/>
    </source>
</evidence>
<evidence type="ECO:0000256" key="5">
    <source>
        <dbReference type="PROSITE-ProRule" id="PRU00302"/>
    </source>
</evidence>
<name>A0AAD1W7R7_PELCU</name>
<organism evidence="8 9">
    <name type="scientific">Pelobates cultripes</name>
    <name type="common">Western spadefoot toad</name>
    <dbReference type="NCBI Taxonomy" id="61616"/>
    <lineage>
        <taxon>Eukaryota</taxon>
        <taxon>Metazoa</taxon>
        <taxon>Chordata</taxon>
        <taxon>Craniata</taxon>
        <taxon>Vertebrata</taxon>
        <taxon>Euteleostomi</taxon>
        <taxon>Amphibia</taxon>
        <taxon>Batrachia</taxon>
        <taxon>Anura</taxon>
        <taxon>Pelobatoidea</taxon>
        <taxon>Pelobatidae</taxon>
        <taxon>Pelobates</taxon>
    </lineage>
</organism>
<accession>A0AAD1W7R7</accession>
<dbReference type="Pfam" id="PF00084">
    <property type="entry name" value="Sushi"/>
    <property type="match status" value="3"/>
</dbReference>
<feature type="domain" description="Sushi" evidence="7">
    <location>
        <begin position="141"/>
        <end position="200"/>
    </location>
</feature>
<dbReference type="CDD" id="cd00033">
    <property type="entry name" value="CCP"/>
    <property type="match status" value="2"/>
</dbReference>
<dbReference type="PANTHER" id="PTHR45785:SF2">
    <property type="entry name" value="COMPLEMENT FACTOR H-RELATED"/>
    <property type="match status" value="1"/>
</dbReference>
<dbReference type="EMBL" id="OW240916">
    <property type="protein sequence ID" value="CAH2292597.1"/>
    <property type="molecule type" value="Genomic_DNA"/>
</dbReference>
<dbReference type="Gene3D" id="2.10.70.10">
    <property type="entry name" value="Complement Module, domain 1"/>
    <property type="match status" value="3"/>
</dbReference>
<dbReference type="AlphaFoldDB" id="A0AAD1W7R7"/>
<comment type="caution">
    <text evidence="5">Lacks conserved residue(s) required for the propagation of feature annotation.</text>
</comment>
<comment type="subcellular location">
    <subcellularLocation>
        <location evidence="1">Virion</location>
    </subcellularLocation>
</comment>
<evidence type="ECO:0000313" key="9">
    <source>
        <dbReference type="Proteomes" id="UP001295444"/>
    </source>
</evidence>
<keyword evidence="2 5" id="KW-0768">Sushi</keyword>
<evidence type="ECO:0000256" key="6">
    <source>
        <dbReference type="SAM" id="SignalP"/>
    </source>
</evidence>
<proteinExistence type="predicted"/>
<evidence type="ECO:0000256" key="2">
    <source>
        <dbReference type="ARBA" id="ARBA00022659"/>
    </source>
</evidence>
<keyword evidence="9" id="KW-1185">Reference proteome</keyword>
<dbReference type="InterPro" id="IPR000436">
    <property type="entry name" value="Sushi_SCR_CCP_dom"/>
</dbReference>
<feature type="domain" description="Sushi" evidence="7">
    <location>
        <begin position="26"/>
        <end position="86"/>
    </location>
</feature>
<feature type="signal peptide" evidence="6">
    <location>
        <begin position="1"/>
        <end position="17"/>
    </location>
</feature>
<evidence type="ECO:0000256" key="3">
    <source>
        <dbReference type="ARBA" id="ARBA00022729"/>
    </source>
</evidence>
<evidence type="ECO:0000256" key="4">
    <source>
        <dbReference type="ARBA" id="ARBA00023157"/>
    </source>
</evidence>
<dbReference type="SUPFAM" id="SSF57535">
    <property type="entry name" value="Complement control module/SCR domain"/>
    <property type="match status" value="3"/>
</dbReference>
<dbReference type="SMART" id="SM00032">
    <property type="entry name" value="CCP"/>
    <property type="match status" value="3"/>
</dbReference>
<keyword evidence="4 5" id="KW-1015">Disulfide bond</keyword>
<dbReference type="Proteomes" id="UP001295444">
    <property type="component" value="Chromosome 05"/>
</dbReference>
<dbReference type="InterPro" id="IPR051503">
    <property type="entry name" value="ComplSys_Reg/VirEntry_Med"/>
</dbReference>
<keyword evidence="3 6" id="KW-0732">Signal</keyword>
<feature type="chain" id="PRO_5042440591" evidence="6">
    <location>
        <begin position="18"/>
        <end position="204"/>
    </location>
</feature>
<dbReference type="InterPro" id="IPR035976">
    <property type="entry name" value="Sushi/SCR/CCP_sf"/>
</dbReference>
<reference evidence="8" key="1">
    <citation type="submission" date="2022-03" db="EMBL/GenBank/DDBJ databases">
        <authorList>
            <person name="Alioto T."/>
            <person name="Alioto T."/>
            <person name="Gomez Garrido J."/>
        </authorList>
    </citation>
    <scope>NUCLEOTIDE SEQUENCE</scope>
</reference>
<gene>
    <name evidence="8" type="ORF">PECUL_23A059367</name>
</gene>
<dbReference type="PANTHER" id="PTHR45785">
    <property type="entry name" value="COMPLEMENT FACTOR H-RELATED"/>
    <property type="match status" value="1"/>
</dbReference>
<protein>
    <submittedName>
        <fullName evidence="8">Coagulation factor XIII B chain</fullName>
    </submittedName>
</protein>
<dbReference type="PROSITE" id="PS50923">
    <property type="entry name" value="SUSHI"/>
    <property type="match status" value="2"/>
</dbReference>
<evidence type="ECO:0000259" key="7">
    <source>
        <dbReference type="PROSITE" id="PS50923"/>
    </source>
</evidence>